<dbReference type="Proteomes" id="UP000821845">
    <property type="component" value="Chromosome 1"/>
</dbReference>
<reference evidence="1" key="1">
    <citation type="submission" date="2020-05" db="EMBL/GenBank/DDBJ databases">
        <title>Large-scale comparative analyses of tick genomes elucidate their genetic diversity and vector capacities.</title>
        <authorList>
            <person name="Jia N."/>
            <person name="Wang J."/>
            <person name="Shi W."/>
            <person name="Du L."/>
            <person name="Sun Y."/>
            <person name="Zhan W."/>
            <person name="Jiang J."/>
            <person name="Wang Q."/>
            <person name="Zhang B."/>
            <person name="Ji P."/>
            <person name="Sakyi L.B."/>
            <person name="Cui X."/>
            <person name="Yuan T."/>
            <person name="Jiang B."/>
            <person name="Yang W."/>
            <person name="Lam T.T.-Y."/>
            <person name="Chang Q."/>
            <person name="Ding S."/>
            <person name="Wang X."/>
            <person name="Zhu J."/>
            <person name="Ruan X."/>
            <person name="Zhao L."/>
            <person name="Wei J."/>
            <person name="Que T."/>
            <person name="Du C."/>
            <person name="Cheng J."/>
            <person name="Dai P."/>
            <person name="Han X."/>
            <person name="Huang E."/>
            <person name="Gao Y."/>
            <person name="Liu J."/>
            <person name="Shao H."/>
            <person name="Ye R."/>
            <person name="Li L."/>
            <person name="Wei W."/>
            <person name="Wang X."/>
            <person name="Wang C."/>
            <person name="Yang T."/>
            <person name="Huo Q."/>
            <person name="Li W."/>
            <person name="Guo W."/>
            <person name="Chen H."/>
            <person name="Zhou L."/>
            <person name="Ni X."/>
            <person name="Tian J."/>
            <person name="Zhou Y."/>
            <person name="Sheng Y."/>
            <person name="Liu T."/>
            <person name="Pan Y."/>
            <person name="Xia L."/>
            <person name="Li J."/>
            <person name="Zhao F."/>
            <person name="Cao W."/>
        </authorList>
    </citation>
    <scope>NUCLEOTIDE SEQUENCE</scope>
    <source>
        <strain evidence="1">Hyas-2018</strain>
    </source>
</reference>
<proteinExistence type="predicted"/>
<name>A0ACB7TF47_HYAAI</name>
<keyword evidence="2" id="KW-1185">Reference proteome</keyword>
<evidence type="ECO:0000313" key="2">
    <source>
        <dbReference type="Proteomes" id="UP000821845"/>
    </source>
</evidence>
<organism evidence="1 2">
    <name type="scientific">Hyalomma asiaticum</name>
    <name type="common">Tick</name>
    <dbReference type="NCBI Taxonomy" id="266040"/>
    <lineage>
        <taxon>Eukaryota</taxon>
        <taxon>Metazoa</taxon>
        <taxon>Ecdysozoa</taxon>
        <taxon>Arthropoda</taxon>
        <taxon>Chelicerata</taxon>
        <taxon>Arachnida</taxon>
        <taxon>Acari</taxon>
        <taxon>Parasitiformes</taxon>
        <taxon>Ixodida</taxon>
        <taxon>Ixodoidea</taxon>
        <taxon>Ixodidae</taxon>
        <taxon>Hyalomminae</taxon>
        <taxon>Hyalomma</taxon>
    </lineage>
</organism>
<dbReference type="EMBL" id="CM023481">
    <property type="protein sequence ID" value="KAH6944774.1"/>
    <property type="molecule type" value="Genomic_DNA"/>
</dbReference>
<comment type="caution">
    <text evidence="1">The sequence shown here is derived from an EMBL/GenBank/DDBJ whole genome shotgun (WGS) entry which is preliminary data.</text>
</comment>
<sequence length="253" mass="28213">MRAHAFTAGRAWLAVRRPSDGRKMDGARERKRGVTGGGGLQRLPMLWLAGTVVAVRRTSPGLDHPTRRRMTAPHCHPGLRVGSRAFTIVTSWLAVRGACTDGVDTKKALAPRNDDDNGGCDDFADGADLSVPARIDLDDVSVDDHDDLHRRRRDDVVREAYHRLRLPVLLLRIAGLLLLFQLHGTRTDAANRYDVHFTNPSLRFPCDAEAAPRRKLRLRLRHYRSVRSIRPVESVDSMSPGSVTSTRRLPISV</sequence>
<evidence type="ECO:0000313" key="1">
    <source>
        <dbReference type="EMBL" id="KAH6944774.1"/>
    </source>
</evidence>
<accession>A0ACB7TF47</accession>
<protein>
    <submittedName>
        <fullName evidence="1">Uncharacterized protein</fullName>
    </submittedName>
</protein>
<gene>
    <name evidence="1" type="ORF">HPB50_005117</name>
</gene>